<accession>A0AAN7ADT1</accession>
<dbReference type="FunFam" id="3.40.50.620:FF:000058">
    <property type="entry name" value="Mitochondrial arginyl-tRNA synthetase"/>
    <property type="match status" value="1"/>
</dbReference>
<protein>
    <recommendedName>
        <fullName evidence="2">arginine--tRNA ligase</fullName>
        <ecNumber evidence="2">6.1.1.19</ecNumber>
    </recommendedName>
    <alternativeName>
        <fullName evidence="8">Arginyl-tRNA synthetase</fullName>
    </alternativeName>
</protein>
<dbReference type="Proteomes" id="UP001302126">
    <property type="component" value="Unassembled WGS sequence"/>
</dbReference>
<dbReference type="NCBIfam" id="TIGR00456">
    <property type="entry name" value="argS"/>
    <property type="match status" value="1"/>
</dbReference>
<comment type="catalytic activity">
    <reaction evidence="9">
        <text>tRNA(Arg) + L-arginine + ATP = L-arginyl-tRNA(Arg) + AMP + diphosphate</text>
        <dbReference type="Rhea" id="RHEA:20301"/>
        <dbReference type="Rhea" id="RHEA-COMP:9658"/>
        <dbReference type="Rhea" id="RHEA-COMP:9673"/>
        <dbReference type="ChEBI" id="CHEBI:30616"/>
        <dbReference type="ChEBI" id="CHEBI:32682"/>
        <dbReference type="ChEBI" id="CHEBI:33019"/>
        <dbReference type="ChEBI" id="CHEBI:78442"/>
        <dbReference type="ChEBI" id="CHEBI:78513"/>
        <dbReference type="ChEBI" id="CHEBI:456215"/>
        <dbReference type="EC" id="6.1.1.19"/>
    </reaction>
</comment>
<name>A0AAN7ADT1_9PEZI</name>
<evidence type="ECO:0000256" key="6">
    <source>
        <dbReference type="ARBA" id="ARBA00022917"/>
    </source>
</evidence>
<dbReference type="AlphaFoldDB" id="A0AAN7ADT1"/>
<evidence type="ECO:0000256" key="2">
    <source>
        <dbReference type="ARBA" id="ARBA00012837"/>
    </source>
</evidence>
<dbReference type="Gene3D" id="3.40.50.620">
    <property type="entry name" value="HUPs"/>
    <property type="match status" value="1"/>
</dbReference>
<dbReference type="SMART" id="SM01016">
    <property type="entry name" value="Arg_tRNA_synt_N"/>
    <property type="match status" value="1"/>
</dbReference>
<dbReference type="InterPro" id="IPR036695">
    <property type="entry name" value="Arg-tRNA-synth_N_sf"/>
</dbReference>
<reference evidence="13" key="2">
    <citation type="submission" date="2023-05" db="EMBL/GenBank/DDBJ databases">
        <authorList>
            <consortium name="Lawrence Berkeley National Laboratory"/>
            <person name="Steindorff A."/>
            <person name="Hensen N."/>
            <person name="Bonometti L."/>
            <person name="Westerberg I."/>
            <person name="Brannstrom I.O."/>
            <person name="Guillou S."/>
            <person name="Cros-Aarteil S."/>
            <person name="Calhoun S."/>
            <person name="Haridas S."/>
            <person name="Kuo A."/>
            <person name="Mondo S."/>
            <person name="Pangilinan J."/>
            <person name="Riley R."/>
            <person name="Labutti K."/>
            <person name="Andreopoulos B."/>
            <person name="Lipzen A."/>
            <person name="Chen C."/>
            <person name="Yanf M."/>
            <person name="Daum C."/>
            <person name="Ng V."/>
            <person name="Clum A."/>
            <person name="Ohm R."/>
            <person name="Martin F."/>
            <person name="Silar P."/>
            <person name="Natvig D."/>
            <person name="Lalanne C."/>
            <person name="Gautier V."/>
            <person name="Ament-Velasquez S.L."/>
            <person name="Kruys A."/>
            <person name="Hutchinson M.I."/>
            <person name="Powell A.J."/>
            <person name="Barry K."/>
            <person name="Miller A.N."/>
            <person name="Grigoriev I.V."/>
            <person name="Debuchy R."/>
            <person name="Gladieux P."/>
            <person name="Thoren M.H."/>
            <person name="Johannesson H."/>
        </authorList>
    </citation>
    <scope>NUCLEOTIDE SEQUENCE</scope>
    <source>
        <strain evidence="13">PSN309</strain>
    </source>
</reference>
<dbReference type="EMBL" id="MU864602">
    <property type="protein sequence ID" value="KAK4182874.1"/>
    <property type="molecule type" value="Genomic_DNA"/>
</dbReference>
<dbReference type="InterPro" id="IPR001278">
    <property type="entry name" value="Arg-tRNA-ligase"/>
</dbReference>
<dbReference type="InterPro" id="IPR035684">
    <property type="entry name" value="ArgRS_core"/>
</dbReference>
<keyword evidence="7 10" id="KW-0030">Aminoacyl-tRNA synthetase</keyword>
<dbReference type="GO" id="GO:0005524">
    <property type="term" value="F:ATP binding"/>
    <property type="evidence" value="ECO:0007669"/>
    <property type="project" value="UniProtKB-KW"/>
</dbReference>
<dbReference type="FunFam" id="1.10.730.10:FF:000006">
    <property type="entry name" value="Arginyl-tRNA synthetase 2, mitochondrial"/>
    <property type="match status" value="1"/>
</dbReference>
<dbReference type="SUPFAM" id="SSF55190">
    <property type="entry name" value="Arginyl-tRNA synthetase (ArgRS), N-terminal 'additional' domain"/>
    <property type="match status" value="1"/>
</dbReference>
<dbReference type="PANTHER" id="PTHR11956:SF11">
    <property type="entry name" value="ARGININE--TRNA LIGASE, MITOCHONDRIAL-RELATED"/>
    <property type="match status" value="1"/>
</dbReference>
<comment type="caution">
    <text evidence="13">The sequence shown here is derived from an EMBL/GenBank/DDBJ whole genome shotgun (WGS) entry which is preliminary data.</text>
</comment>
<dbReference type="Gene3D" id="1.10.730.10">
    <property type="entry name" value="Isoleucyl-tRNA Synthetase, Domain 1"/>
    <property type="match status" value="1"/>
</dbReference>
<evidence type="ECO:0000256" key="4">
    <source>
        <dbReference type="ARBA" id="ARBA00022741"/>
    </source>
</evidence>
<evidence type="ECO:0000256" key="7">
    <source>
        <dbReference type="ARBA" id="ARBA00023146"/>
    </source>
</evidence>
<keyword evidence="6 10" id="KW-0648">Protein biosynthesis</keyword>
<keyword evidence="5 10" id="KW-0067">ATP-binding</keyword>
<evidence type="ECO:0000256" key="5">
    <source>
        <dbReference type="ARBA" id="ARBA00022840"/>
    </source>
</evidence>
<dbReference type="InterPro" id="IPR005148">
    <property type="entry name" value="Arg-tRNA-synth_N"/>
</dbReference>
<dbReference type="SUPFAM" id="SSF52374">
    <property type="entry name" value="Nucleotidylyl transferase"/>
    <property type="match status" value="1"/>
</dbReference>
<dbReference type="InterPro" id="IPR014729">
    <property type="entry name" value="Rossmann-like_a/b/a_fold"/>
</dbReference>
<keyword evidence="3 10" id="KW-0436">Ligase</keyword>
<dbReference type="PANTHER" id="PTHR11956">
    <property type="entry name" value="ARGINYL-TRNA SYNTHETASE"/>
    <property type="match status" value="1"/>
</dbReference>
<dbReference type="GO" id="GO:0005739">
    <property type="term" value="C:mitochondrion"/>
    <property type="evidence" value="ECO:0007669"/>
    <property type="project" value="TreeGrafter"/>
</dbReference>
<sequence>MSTTTLEGASALLEQIGAGPIPSIPKAAAHPLARPVDIYRLYLAQILAKAAGCDAALAYDSVQVPGTAANGDLVLPVPRLRLPKGVKPAEKAAEIAAAFPDADVLFKKVVAAGIHLPFFFNPRPLPRFILPYIFQRKNTYGDDLEVGLRDPTNPDMGRKTVVIDFSSPNIAKEFHAGHLRSTIIGAYIANLYKNMGWDVVKLNYLGDWGKQFGLLAVGWKRYGDEEELKREPLKHLLDVYARINRDFKPEEEARDAAAKAGKETAEIETKGLFAERNAFFRKMEERDPEAIGLWQRFRDISIERYIQTYARLNISFDEYSGESTVQSSSIEEAEKILKEKGIYEAHNGAWAIHFDQHGAKGLGTAIIRGRDGSTTYLLRDVAGVLERERKYNFDKMIYVVSSEQDQYFRRVFKTLELMGRKDLADKLIHINFGKVEGMSSRLGNVKLLGDILDNSREAMHEVMRRNEVKYSQVENPDAVAEAVGIAAVMVQDMSGKRINNYPFDMDRMTAFEGDTGPYLQYCHARLNSILRKSDITREELVNHFIDHPSSLDGDIDSDKPHGADLLRLMAQYPDVTAMALKNHEPSTILTYLFRLAHQLSSCYDVIQVKGTDASREVTLARAALYEGARQVLENGMRLLGLSPVDRM</sequence>
<dbReference type="SMART" id="SM00836">
    <property type="entry name" value="DALR_1"/>
    <property type="match status" value="1"/>
</dbReference>
<proteinExistence type="inferred from homology"/>
<dbReference type="GO" id="GO:0006420">
    <property type="term" value="P:arginyl-tRNA aminoacylation"/>
    <property type="evidence" value="ECO:0007669"/>
    <property type="project" value="InterPro"/>
</dbReference>
<evidence type="ECO:0000256" key="10">
    <source>
        <dbReference type="RuleBase" id="RU363038"/>
    </source>
</evidence>
<dbReference type="Gene3D" id="3.30.1360.70">
    <property type="entry name" value="Arginyl tRNA synthetase N-terminal domain"/>
    <property type="match status" value="1"/>
</dbReference>
<keyword evidence="14" id="KW-1185">Reference proteome</keyword>
<evidence type="ECO:0000259" key="11">
    <source>
        <dbReference type="SMART" id="SM00836"/>
    </source>
</evidence>
<dbReference type="InterPro" id="IPR009080">
    <property type="entry name" value="tRNAsynth_Ia_anticodon-bd"/>
</dbReference>
<dbReference type="InterPro" id="IPR008909">
    <property type="entry name" value="DALR_anticod-bd"/>
</dbReference>
<dbReference type="GO" id="GO:0032543">
    <property type="term" value="P:mitochondrial translation"/>
    <property type="evidence" value="ECO:0007669"/>
    <property type="project" value="TreeGrafter"/>
</dbReference>
<dbReference type="InterPro" id="IPR001412">
    <property type="entry name" value="aa-tRNA-synth_I_CS"/>
</dbReference>
<evidence type="ECO:0000256" key="8">
    <source>
        <dbReference type="ARBA" id="ARBA00033033"/>
    </source>
</evidence>
<dbReference type="SUPFAM" id="SSF47323">
    <property type="entry name" value="Anticodon-binding domain of a subclass of class I aminoacyl-tRNA synthetases"/>
    <property type="match status" value="1"/>
</dbReference>
<organism evidence="13 14">
    <name type="scientific">Podospora australis</name>
    <dbReference type="NCBI Taxonomy" id="1536484"/>
    <lineage>
        <taxon>Eukaryota</taxon>
        <taxon>Fungi</taxon>
        <taxon>Dikarya</taxon>
        <taxon>Ascomycota</taxon>
        <taxon>Pezizomycotina</taxon>
        <taxon>Sordariomycetes</taxon>
        <taxon>Sordariomycetidae</taxon>
        <taxon>Sordariales</taxon>
        <taxon>Podosporaceae</taxon>
        <taxon>Podospora</taxon>
    </lineage>
</organism>
<dbReference type="Pfam" id="PF00750">
    <property type="entry name" value="tRNA-synt_1d"/>
    <property type="match status" value="1"/>
</dbReference>
<comment type="similarity">
    <text evidence="1 10">Belongs to the class-I aminoacyl-tRNA synthetase family.</text>
</comment>
<evidence type="ECO:0000256" key="1">
    <source>
        <dbReference type="ARBA" id="ARBA00005594"/>
    </source>
</evidence>
<evidence type="ECO:0000313" key="14">
    <source>
        <dbReference type="Proteomes" id="UP001302126"/>
    </source>
</evidence>
<evidence type="ECO:0000256" key="3">
    <source>
        <dbReference type="ARBA" id="ARBA00022598"/>
    </source>
</evidence>
<keyword evidence="4 10" id="KW-0547">Nucleotide-binding</keyword>
<reference evidence="13" key="1">
    <citation type="journal article" date="2023" name="Mol. Phylogenet. Evol.">
        <title>Genome-scale phylogeny and comparative genomics of the fungal order Sordariales.</title>
        <authorList>
            <person name="Hensen N."/>
            <person name="Bonometti L."/>
            <person name="Westerberg I."/>
            <person name="Brannstrom I.O."/>
            <person name="Guillou S."/>
            <person name="Cros-Aarteil S."/>
            <person name="Calhoun S."/>
            <person name="Haridas S."/>
            <person name="Kuo A."/>
            <person name="Mondo S."/>
            <person name="Pangilinan J."/>
            <person name="Riley R."/>
            <person name="LaButti K."/>
            <person name="Andreopoulos B."/>
            <person name="Lipzen A."/>
            <person name="Chen C."/>
            <person name="Yan M."/>
            <person name="Daum C."/>
            <person name="Ng V."/>
            <person name="Clum A."/>
            <person name="Steindorff A."/>
            <person name="Ohm R.A."/>
            <person name="Martin F."/>
            <person name="Silar P."/>
            <person name="Natvig D.O."/>
            <person name="Lalanne C."/>
            <person name="Gautier V."/>
            <person name="Ament-Velasquez S.L."/>
            <person name="Kruys A."/>
            <person name="Hutchinson M.I."/>
            <person name="Powell A.J."/>
            <person name="Barry K."/>
            <person name="Miller A.N."/>
            <person name="Grigoriev I.V."/>
            <person name="Debuchy R."/>
            <person name="Gladieux P."/>
            <person name="Hiltunen Thoren M."/>
            <person name="Johannesson H."/>
        </authorList>
    </citation>
    <scope>NUCLEOTIDE SEQUENCE</scope>
    <source>
        <strain evidence="13">PSN309</strain>
    </source>
</reference>
<gene>
    <name evidence="13" type="ORF">QBC35DRAFT_140029</name>
</gene>
<dbReference type="GO" id="GO:0004814">
    <property type="term" value="F:arginine-tRNA ligase activity"/>
    <property type="evidence" value="ECO:0007669"/>
    <property type="project" value="UniProtKB-EC"/>
</dbReference>
<evidence type="ECO:0000256" key="9">
    <source>
        <dbReference type="ARBA" id="ARBA00049339"/>
    </source>
</evidence>
<evidence type="ECO:0000313" key="13">
    <source>
        <dbReference type="EMBL" id="KAK4182874.1"/>
    </source>
</evidence>
<feature type="domain" description="Arginyl tRNA synthetase N-terminal" evidence="12">
    <location>
        <begin position="37"/>
        <end position="120"/>
    </location>
</feature>
<evidence type="ECO:0000259" key="12">
    <source>
        <dbReference type="SMART" id="SM01016"/>
    </source>
</evidence>
<feature type="domain" description="DALR anticodon binding" evidence="11">
    <location>
        <begin position="519"/>
        <end position="647"/>
    </location>
</feature>
<dbReference type="EC" id="6.1.1.19" evidence="2"/>
<dbReference type="PRINTS" id="PR01038">
    <property type="entry name" value="TRNASYNTHARG"/>
</dbReference>
<dbReference type="Pfam" id="PF05746">
    <property type="entry name" value="DALR_1"/>
    <property type="match status" value="1"/>
</dbReference>
<dbReference type="PROSITE" id="PS00178">
    <property type="entry name" value="AA_TRNA_LIGASE_I"/>
    <property type="match status" value="1"/>
</dbReference>
<dbReference type="CDD" id="cd07956">
    <property type="entry name" value="Anticodon_Ia_Arg"/>
    <property type="match status" value="1"/>
</dbReference>